<protein>
    <recommendedName>
        <fullName evidence="7">Recombination protein RecR</fullName>
    </recommendedName>
</protein>
<gene>
    <name evidence="7 9" type="primary">recR</name>
    <name evidence="9" type="ORF">ACFONP_04840</name>
</gene>
<reference evidence="10" key="1">
    <citation type="journal article" date="2019" name="Int. J. Syst. Evol. Microbiol.">
        <title>The Global Catalogue of Microorganisms (GCM) 10K type strain sequencing project: providing services to taxonomists for standard genome sequencing and annotation.</title>
        <authorList>
            <consortium name="The Broad Institute Genomics Platform"/>
            <consortium name="The Broad Institute Genome Sequencing Center for Infectious Disease"/>
            <person name="Wu L."/>
            <person name="Ma J."/>
        </authorList>
    </citation>
    <scope>NUCLEOTIDE SEQUENCE [LARGE SCALE GENOMIC DNA]</scope>
    <source>
        <strain evidence="10">KCTC 22245</strain>
    </source>
</reference>
<feature type="zinc finger region" description="C4-type" evidence="7">
    <location>
        <begin position="60"/>
        <end position="75"/>
    </location>
</feature>
<dbReference type="PANTHER" id="PTHR30446:SF0">
    <property type="entry name" value="RECOMBINATION PROTEIN RECR"/>
    <property type="match status" value="1"/>
</dbReference>
<dbReference type="InterPro" id="IPR000093">
    <property type="entry name" value="DNA_Rcmb_RecR"/>
</dbReference>
<dbReference type="Gene3D" id="6.10.250.240">
    <property type="match status" value="1"/>
</dbReference>
<dbReference type="Proteomes" id="UP001595607">
    <property type="component" value="Unassembled WGS sequence"/>
</dbReference>
<keyword evidence="10" id="KW-1185">Reference proteome</keyword>
<evidence type="ECO:0000256" key="1">
    <source>
        <dbReference type="ARBA" id="ARBA00022723"/>
    </source>
</evidence>
<dbReference type="InterPro" id="IPR006171">
    <property type="entry name" value="TOPRIM_dom"/>
</dbReference>
<dbReference type="Gene3D" id="3.40.1360.10">
    <property type="match status" value="1"/>
</dbReference>
<dbReference type="PROSITE" id="PS50880">
    <property type="entry name" value="TOPRIM"/>
    <property type="match status" value="1"/>
</dbReference>
<dbReference type="Pfam" id="PF21176">
    <property type="entry name" value="RecR_HhH"/>
    <property type="match status" value="1"/>
</dbReference>
<evidence type="ECO:0000313" key="9">
    <source>
        <dbReference type="EMBL" id="MFC3302053.1"/>
    </source>
</evidence>
<evidence type="ECO:0000256" key="5">
    <source>
        <dbReference type="ARBA" id="ARBA00023172"/>
    </source>
</evidence>
<keyword evidence="6 7" id="KW-0234">DNA repair</keyword>
<keyword evidence="5 7" id="KW-0233">DNA recombination</keyword>
<comment type="function">
    <text evidence="7">May play a role in DNA repair. It seems to be involved in an RecBC-independent recombinational process of DNA repair. It may act with RecF and RecO.</text>
</comment>
<evidence type="ECO:0000256" key="6">
    <source>
        <dbReference type="ARBA" id="ARBA00023204"/>
    </source>
</evidence>
<organism evidence="9 10">
    <name type="scientific">Parvularcula lutaonensis</name>
    <dbReference type="NCBI Taxonomy" id="491923"/>
    <lineage>
        <taxon>Bacteria</taxon>
        <taxon>Pseudomonadati</taxon>
        <taxon>Pseudomonadota</taxon>
        <taxon>Alphaproteobacteria</taxon>
        <taxon>Parvularculales</taxon>
        <taxon>Parvularculaceae</taxon>
        <taxon>Parvularcula</taxon>
    </lineage>
</organism>
<dbReference type="InterPro" id="IPR034137">
    <property type="entry name" value="TOPRIM_RecR"/>
</dbReference>
<evidence type="ECO:0000256" key="3">
    <source>
        <dbReference type="ARBA" id="ARBA00022771"/>
    </source>
</evidence>
<keyword evidence="3 7" id="KW-0863">Zinc-finger</keyword>
<evidence type="ECO:0000259" key="8">
    <source>
        <dbReference type="PROSITE" id="PS50880"/>
    </source>
</evidence>
<name>A0ABV7M9F1_9PROT</name>
<evidence type="ECO:0000313" key="10">
    <source>
        <dbReference type="Proteomes" id="UP001595607"/>
    </source>
</evidence>
<comment type="caution">
    <text evidence="9">The sequence shown here is derived from an EMBL/GenBank/DDBJ whole genome shotgun (WGS) entry which is preliminary data.</text>
</comment>
<dbReference type="Pfam" id="PF13662">
    <property type="entry name" value="Toprim_4"/>
    <property type="match status" value="1"/>
</dbReference>
<keyword evidence="2 7" id="KW-0227">DNA damage</keyword>
<dbReference type="CDD" id="cd01025">
    <property type="entry name" value="TOPRIM_recR"/>
    <property type="match status" value="1"/>
</dbReference>
<evidence type="ECO:0000256" key="2">
    <source>
        <dbReference type="ARBA" id="ARBA00022763"/>
    </source>
</evidence>
<dbReference type="SUPFAM" id="SSF111304">
    <property type="entry name" value="Recombination protein RecR"/>
    <property type="match status" value="1"/>
</dbReference>
<dbReference type="Gene3D" id="1.10.8.420">
    <property type="entry name" value="RecR Domain 1"/>
    <property type="match status" value="1"/>
</dbReference>
<dbReference type="EMBL" id="JBHRVA010000002">
    <property type="protein sequence ID" value="MFC3302053.1"/>
    <property type="molecule type" value="Genomic_DNA"/>
</dbReference>
<comment type="similarity">
    <text evidence="7">Belongs to the RecR family.</text>
</comment>
<sequence>MPRTTAGPELDHLISLLSKLPGYGPRSATRAALHMLRKREAVMKPLGDAIARAYEMVRPCTVCGNWDTQDPCSICTDETRDKTVICCVQDVSDVWALERARAHRGLYHVLGGVISPLDGVGPDDLRLRELTERAGQPAVLEVVLALPATVDGQTTAHYASERLEGLGVTITGMARGVPVGGELDVLDEGTLAAALKARRPL</sequence>
<keyword evidence="4 7" id="KW-0862">Zinc</keyword>
<dbReference type="HAMAP" id="MF_00017">
    <property type="entry name" value="RecR"/>
    <property type="match status" value="1"/>
</dbReference>
<dbReference type="RefSeq" id="WP_189574210.1">
    <property type="nucleotide sequence ID" value="NZ_BMXU01000001.1"/>
</dbReference>
<dbReference type="NCBIfam" id="TIGR00615">
    <property type="entry name" value="recR"/>
    <property type="match status" value="1"/>
</dbReference>
<dbReference type="InterPro" id="IPR015967">
    <property type="entry name" value="Rcmb_RecR_Znf"/>
</dbReference>
<dbReference type="Pfam" id="PF02132">
    <property type="entry name" value="RecR_ZnF"/>
    <property type="match status" value="1"/>
</dbReference>
<feature type="domain" description="Toprim" evidence="8">
    <location>
        <begin position="83"/>
        <end position="178"/>
    </location>
</feature>
<evidence type="ECO:0000256" key="7">
    <source>
        <dbReference type="HAMAP-Rule" id="MF_00017"/>
    </source>
</evidence>
<dbReference type="InterPro" id="IPR023627">
    <property type="entry name" value="Rcmb_RecR"/>
</dbReference>
<dbReference type="PANTHER" id="PTHR30446">
    <property type="entry name" value="RECOMBINATION PROTEIN RECR"/>
    <property type="match status" value="1"/>
</dbReference>
<evidence type="ECO:0000256" key="4">
    <source>
        <dbReference type="ARBA" id="ARBA00022833"/>
    </source>
</evidence>
<proteinExistence type="inferred from homology"/>
<keyword evidence="1 7" id="KW-0479">Metal-binding</keyword>
<dbReference type="Pfam" id="PF21175">
    <property type="entry name" value="RecR_C"/>
    <property type="match status" value="1"/>
</dbReference>
<dbReference type="PROSITE" id="PS01300">
    <property type="entry name" value="RECR"/>
    <property type="match status" value="1"/>
</dbReference>
<accession>A0ABV7M9F1</accession>